<accession>A0A1X7VWC3</accession>
<protein>
    <recommendedName>
        <fullName evidence="2">HAT C-terminal dimerisation domain-containing protein</fullName>
    </recommendedName>
</protein>
<sequence length="275" mass="30198">MSKLKETSLFGFLSHSTANAPQTKRRRLERGSSDESPGPTNSNEFDNATNSATSDSDNQCSSHFPLIEPPQSPNETYDHSDALTQVTPEAAGSCSSFSSNTSITSTTESTVMLSELNHRLSTCNLDLMKSLDACNPLSPHFLDCSLLASLASSYGINDRQLNTECIIAKGSLSTDDELSIEKIYFQLLSLPTAFPTLTTLFKIAMTIVVSTAQCERSFSAMSRIRTHLRTTMLDQRLADISLLSLERDLTTSTNFIEDTIKDFDGMHKNRTIVLS</sequence>
<dbReference type="PANTHER" id="PTHR45749:SF21">
    <property type="entry name" value="DUF4371 DOMAIN-CONTAINING PROTEIN"/>
    <property type="match status" value="1"/>
</dbReference>
<dbReference type="GO" id="GO:0046983">
    <property type="term" value="F:protein dimerization activity"/>
    <property type="evidence" value="ECO:0007669"/>
    <property type="project" value="InterPro"/>
</dbReference>
<dbReference type="PANTHER" id="PTHR45749">
    <property type="match status" value="1"/>
</dbReference>
<dbReference type="OrthoDB" id="1739706at2759"/>
<dbReference type="Pfam" id="PF05699">
    <property type="entry name" value="Dimer_Tnp_hAT"/>
    <property type="match status" value="1"/>
</dbReference>
<feature type="domain" description="HAT C-terminal dimerisation" evidence="2">
    <location>
        <begin position="193"/>
        <end position="249"/>
    </location>
</feature>
<dbReference type="InterPro" id="IPR008906">
    <property type="entry name" value="HATC_C_dom"/>
</dbReference>
<dbReference type="InParanoid" id="A0A1X7VWC3"/>
<evidence type="ECO:0000256" key="1">
    <source>
        <dbReference type="SAM" id="MobiDB-lite"/>
    </source>
</evidence>
<evidence type="ECO:0000313" key="3">
    <source>
        <dbReference type="EnsemblMetazoa" id="Aqu2.1.44632_001"/>
    </source>
</evidence>
<dbReference type="STRING" id="400682.A0A1X7VWC3"/>
<dbReference type="AlphaFoldDB" id="A0A1X7VWC3"/>
<feature type="compositionally biased region" description="Polar residues" evidence="1">
    <location>
        <begin position="34"/>
        <end position="62"/>
    </location>
</feature>
<feature type="region of interest" description="Disordered" evidence="1">
    <location>
        <begin position="1"/>
        <end position="79"/>
    </location>
</feature>
<evidence type="ECO:0000259" key="2">
    <source>
        <dbReference type="Pfam" id="PF05699"/>
    </source>
</evidence>
<name>A0A1X7VWC3_AMPQE</name>
<reference evidence="3" key="1">
    <citation type="submission" date="2017-05" db="UniProtKB">
        <authorList>
            <consortium name="EnsemblMetazoa"/>
        </authorList>
    </citation>
    <scope>IDENTIFICATION</scope>
</reference>
<proteinExistence type="predicted"/>
<dbReference type="EnsemblMetazoa" id="Aqu2.1.44632_001">
    <property type="protein sequence ID" value="Aqu2.1.44632_001"/>
    <property type="gene ID" value="Aqu2.1.44632"/>
</dbReference>
<organism evidence="3">
    <name type="scientific">Amphimedon queenslandica</name>
    <name type="common">Sponge</name>
    <dbReference type="NCBI Taxonomy" id="400682"/>
    <lineage>
        <taxon>Eukaryota</taxon>
        <taxon>Metazoa</taxon>
        <taxon>Porifera</taxon>
        <taxon>Demospongiae</taxon>
        <taxon>Heteroscleromorpha</taxon>
        <taxon>Haplosclerida</taxon>
        <taxon>Niphatidae</taxon>
        <taxon>Amphimedon</taxon>
    </lineage>
</organism>